<evidence type="ECO:0000313" key="3">
    <source>
        <dbReference type="Proteomes" id="UP000291981"/>
    </source>
</evidence>
<dbReference type="Proteomes" id="UP000291981">
    <property type="component" value="Unassembled WGS sequence"/>
</dbReference>
<dbReference type="CDD" id="cd06121">
    <property type="entry name" value="cupin_YML079wp"/>
    <property type="match status" value="1"/>
</dbReference>
<dbReference type="PANTHER" id="PTHR33387">
    <property type="entry name" value="RMLC-LIKE JELLY ROLL FOLD PROTEIN"/>
    <property type="match status" value="1"/>
</dbReference>
<feature type="domain" description="DUF985" evidence="1">
    <location>
        <begin position="5"/>
        <end position="144"/>
    </location>
</feature>
<dbReference type="InterPro" id="IPR039935">
    <property type="entry name" value="YML079W-like"/>
</dbReference>
<reference evidence="2 3" key="1">
    <citation type="submission" date="2019-02" db="EMBL/GenBank/DDBJ databases">
        <title>Draft genome sequence of Muricauda sp. 176CP4-71.</title>
        <authorList>
            <person name="Park J.-S."/>
        </authorList>
    </citation>
    <scope>NUCLEOTIDE SEQUENCE [LARGE SCALE GENOMIC DNA]</scope>
    <source>
        <strain evidence="2 3">176CP4-71</strain>
    </source>
</reference>
<dbReference type="Gene3D" id="2.60.120.10">
    <property type="entry name" value="Jelly Rolls"/>
    <property type="match status" value="1"/>
</dbReference>
<organism evidence="2 3">
    <name type="scientific">Flagellimonas allohymeniacidonis</name>
    <dbReference type="NCBI Taxonomy" id="2517819"/>
    <lineage>
        <taxon>Bacteria</taxon>
        <taxon>Pseudomonadati</taxon>
        <taxon>Bacteroidota</taxon>
        <taxon>Flavobacteriia</taxon>
        <taxon>Flavobacteriales</taxon>
        <taxon>Flavobacteriaceae</taxon>
        <taxon>Flagellimonas</taxon>
    </lineage>
</organism>
<dbReference type="InterPro" id="IPR011051">
    <property type="entry name" value="RmlC_Cupin_sf"/>
</dbReference>
<dbReference type="EMBL" id="SGIU01000003">
    <property type="protein sequence ID" value="TAI46682.1"/>
    <property type="molecule type" value="Genomic_DNA"/>
</dbReference>
<keyword evidence="3" id="KW-1185">Reference proteome</keyword>
<name>A0A4Q8Q8X0_9FLAO</name>
<comment type="caution">
    <text evidence="2">The sequence shown here is derived from an EMBL/GenBank/DDBJ whole genome shotgun (WGS) entry which is preliminary data.</text>
</comment>
<gene>
    <name evidence="2" type="ORF">EW142_16545</name>
</gene>
<dbReference type="Pfam" id="PF06172">
    <property type="entry name" value="Cupin_5"/>
    <property type="match status" value="1"/>
</dbReference>
<dbReference type="RefSeq" id="WP_130615957.1">
    <property type="nucleotide sequence ID" value="NZ_SGIU01000003.1"/>
</dbReference>
<evidence type="ECO:0000313" key="2">
    <source>
        <dbReference type="EMBL" id="TAI46682.1"/>
    </source>
</evidence>
<sequence length="167" mass="19257">MKEIEELILRFDLKPHPEGGFFKETYRSEGKIPEAELPKNYAGERNYSTGIYFLLTSDMFSAFHKINQDEIWHFYAGTPLRIHSISDEGKYKTYDMGTDFESNLVPQVVIPGGSWFAAETLYPNSYSFVGCTVAPGFDFDDFVLPTQRELLEKFPNHGPLIRRLTRI</sequence>
<dbReference type="AlphaFoldDB" id="A0A4Q8Q8X0"/>
<dbReference type="InterPro" id="IPR014710">
    <property type="entry name" value="RmlC-like_jellyroll"/>
</dbReference>
<dbReference type="InterPro" id="IPR009327">
    <property type="entry name" value="Cupin_DUF985"/>
</dbReference>
<dbReference type="PANTHER" id="PTHR33387:SF3">
    <property type="entry name" value="DUF985 DOMAIN-CONTAINING PROTEIN"/>
    <property type="match status" value="1"/>
</dbReference>
<accession>A0A4Q8Q8X0</accession>
<dbReference type="SUPFAM" id="SSF51182">
    <property type="entry name" value="RmlC-like cupins"/>
    <property type="match status" value="1"/>
</dbReference>
<protein>
    <submittedName>
        <fullName evidence="2">Cupin domain-containing protein</fullName>
    </submittedName>
</protein>
<dbReference type="OrthoDB" id="9798288at2"/>
<evidence type="ECO:0000259" key="1">
    <source>
        <dbReference type="Pfam" id="PF06172"/>
    </source>
</evidence>
<proteinExistence type="predicted"/>